<evidence type="ECO:0000256" key="1">
    <source>
        <dbReference type="ARBA" id="ARBA00001974"/>
    </source>
</evidence>
<keyword evidence="4 5" id="KW-0274">FAD</keyword>
<gene>
    <name evidence="9" type="ORF">KDL28_11160</name>
</gene>
<reference evidence="9" key="1">
    <citation type="submission" date="2021-04" db="EMBL/GenBank/DDBJ databases">
        <title>Pseudonocardia sp. nov., isolated from sandy soil of mangrove forest.</title>
        <authorList>
            <person name="Zan Z."/>
            <person name="Huang R."/>
            <person name="Liu W."/>
        </authorList>
    </citation>
    <scope>NUCLEOTIDE SEQUENCE</scope>
    <source>
        <strain evidence="9">S2-4</strain>
    </source>
</reference>
<keyword evidence="3 5" id="KW-0285">Flavoprotein</keyword>
<evidence type="ECO:0000259" key="6">
    <source>
        <dbReference type="Pfam" id="PF00441"/>
    </source>
</evidence>
<dbReference type="Gene3D" id="1.10.540.10">
    <property type="entry name" value="Acyl-CoA dehydrogenase/oxidase, N-terminal domain"/>
    <property type="match status" value="1"/>
</dbReference>
<dbReference type="Proteomes" id="UP001165283">
    <property type="component" value="Unassembled WGS sequence"/>
</dbReference>
<protein>
    <submittedName>
        <fullName evidence="9">Acyl-CoA dehydrogenase family protein</fullName>
    </submittedName>
</protein>
<dbReference type="Gene3D" id="1.20.140.10">
    <property type="entry name" value="Butyryl-CoA Dehydrogenase, subunit A, domain 3"/>
    <property type="match status" value="1"/>
</dbReference>
<evidence type="ECO:0000313" key="10">
    <source>
        <dbReference type="Proteomes" id="UP001165283"/>
    </source>
</evidence>
<evidence type="ECO:0000256" key="5">
    <source>
        <dbReference type="RuleBase" id="RU362125"/>
    </source>
</evidence>
<keyword evidence="10" id="KW-1185">Reference proteome</keyword>
<dbReference type="PANTHER" id="PTHR43188">
    <property type="entry name" value="ACYL-COENZYME A OXIDASE"/>
    <property type="match status" value="1"/>
</dbReference>
<organism evidence="9 10">
    <name type="scientific">Pseudonocardia humida</name>
    <dbReference type="NCBI Taxonomy" id="2800819"/>
    <lineage>
        <taxon>Bacteria</taxon>
        <taxon>Bacillati</taxon>
        <taxon>Actinomycetota</taxon>
        <taxon>Actinomycetes</taxon>
        <taxon>Pseudonocardiales</taxon>
        <taxon>Pseudonocardiaceae</taxon>
        <taxon>Pseudonocardia</taxon>
    </lineage>
</organism>
<accession>A0ABT0ZY16</accession>
<feature type="domain" description="Acyl-CoA dehydrogenase/oxidase N-terminal" evidence="8">
    <location>
        <begin position="25"/>
        <end position="131"/>
    </location>
</feature>
<dbReference type="Pfam" id="PF02770">
    <property type="entry name" value="Acyl-CoA_dh_M"/>
    <property type="match status" value="1"/>
</dbReference>
<evidence type="ECO:0000313" key="9">
    <source>
        <dbReference type="EMBL" id="MCO1655611.1"/>
    </source>
</evidence>
<evidence type="ECO:0000256" key="4">
    <source>
        <dbReference type="ARBA" id="ARBA00022827"/>
    </source>
</evidence>
<dbReference type="InterPro" id="IPR036250">
    <property type="entry name" value="AcylCo_DH-like_C"/>
</dbReference>
<evidence type="ECO:0000259" key="8">
    <source>
        <dbReference type="Pfam" id="PF02771"/>
    </source>
</evidence>
<dbReference type="SUPFAM" id="SSF47203">
    <property type="entry name" value="Acyl-CoA dehydrogenase C-terminal domain-like"/>
    <property type="match status" value="1"/>
</dbReference>
<evidence type="ECO:0000259" key="7">
    <source>
        <dbReference type="Pfam" id="PF02770"/>
    </source>
</evidence>
<dbReference type="InterPro" id="IPR009100">
    <property type="entry name" value="AcylCoA_DH/oxidase_NM_dom_sf"/>
</dbReference>
<sequence length="401" mass="43136">MSGDDLARARGTDFFHVEEHLDARELAVLHRVRAFSDEVVAPVANDYWENAEFPAPLLPAYAELGVAGGALKGNGCPGLSPLAEGMVTAEFARGDGSVSTFHGVHSGLAMTTIGMLGSPEQQQRWLPDMAAVRRIGAFALTEPEHGSDVVRLDTRAHREPDGSWTLHGRKRWIGNGTVADVVVVWARDDDGRVGAFVVDQPDGAGDPVPGYAARRIVGKTANRAVWQAQIELDGVRVDGDCRLELARSFADTNRVLAKSRQTVAWEALGHAVAAYDAAVTYALRREQFGRSLAGFQLVQDKLSHMLADITGMQTMCVRMSQLQAEGRAALEHAALTKLATASAARRVCAMARDILGGNGILLDHHVARHHADIEAVYTYEGTDSVQSLIVGRTITGISAFT</sequence>
<name>A0ABT0ZY16_9PSEU</name>
<dbReference type="InterPro" id="IPR045008">
    <property type="entry name" value="ACX4-like"/>
</dbReference>
<dbReference type="SUPFAM" id="SSF56645">
    <property type="entry name" value="Acyl-CoA dehydrogenase NM domain-like"/>
    <property type="match status" value="1"/>
</dbReference>
<dbReference type="EMBL" id="JAGSOV010000023">
    <property type="protein sequence ID" value="MCO1655611.1"/>
    <property type="molecule type" value="Genomic_DNA"/>
</dbReference>
<evidence type="ECO:0000256" key="2">
    <source>
        <dbReference type="ARBA" id="ARBA00009347"/>
    </source>
</evidence>
<dbReference type="InterPro" id="IPR009075">
    <property type="entry name" value="AcylCo_DH/oxidase_C"/>
</dbReference>
<dbReference type="Gene3D" id="2.40.110.10">
    <property type="entry name" value="Butyryl-CoA Dehydrogenase, subunit A, domain 2"/>
    <property type="match status" value="1"/>
</dbReference>
<keyword evidence="5" id="KW-0560">Oxidoreductase</keyword>
<proteinExistence type="inferred from homology"/>
<dbReference type="InterPro" id="IPR006091">
    <property type="entry name" value="Acyl-CoA_Oxase/DH_mid-dom"/>
</dbReference>
<evidence type="ECO:0000256" key="3">
    <source>
        <dbReference type="ARBA" id="ARBA00022630"/>
    </source>
</evidence>
<feature type="domain" description="Acyl-CoA dehydrogenase/oxidase C-terminal" evidence="6">
    <location>
        <begin position="253"/>
        <end position="394"/>
    </location>
</feature>
<dbReference type="Pfam" id="PF00441">
    <property type="entry name" value="Acyl-CoA_dh_1"/>
    <property type="match status" value="1"/>
</dbReference>
<dbReference type="Pfam" id="PF02771">
    <property type="entry name" value="Acyl-CoA_dh_N"/>
    <property type="match status" value="1"/>
</dbReference>
<feature type="domain" description="Acyl-CoA oxidase/dehydrogenase middle" evidence="7">
    <location>
        <begin position="137"/>
        <end position="235"/>
    </location>
</feature>
<dbReference type="PROSITE" id="PS00073">
    <property type="entry name" value="ACYL_COA_DH_2"/>
    <property type="match status" value="1"/>
</dbReference>
<dbReference type="PANTHER" id="PTHR43188:SF1">
    <property type="entry name" value="ACYL-COA DEHYDROGENASE"/>
    <property type="match status" value="1"/>
</dbReference>
<dbReference type="InterPro" id="IPR046373">
    <property type="entry name" value="Acyl-CoA_Oxase/DH_mid-dom_sf"/>
</dbReference>
<dbReference type="InterPro" id="IPR006089">
    <property type="entry name" value="Acyl-CoA_DH_CS"/>
</dbReference>
<dbReference type="InterPro" id="IPR013786">
    <property type="entry name" value="AcylCoA_DH/ox_N"/>
</dbReference>
<comment type="cofactor">
    <cofactor evidence="1 5">
        <name>FAD</name>
        <dbReference type="ChEBI" id="CHEBI:57692"/>
    </cofactor>
</comment>
<dbReference type="InterPro" id="IPR037069">
    <property type="entry name" value="AcylCoA_DH/ox_N_sf"/>
</dbReference>
<comment type="similarity">
    <text evidence="2 5">Belongs to the acyl-CoA dehydrogenase family.</text>
</comment>
<comment type="caution">
    <text evidence="9">The sequence shown here is derived from an EMBL/GenBank/DDBJ whole genome shotgun (WGS) entry which is preliminary data.</text>
</comment>